<dbReference type="PANTHER" id="PTHR47566:SF1">
    <property type="entry name" value="PROTEIN NUD1"/>
    <property type="match status" value="1"/>
</dbReference>
<sequence length="713" mass="79900">MAVRFPHQDITELQSHFENNDGQYPLKETKHGRPKTGYQHPRPVSLNEFSDSEFRMFPDDTVIHNTNGTPTAADFLKYKQQKSSNSSYPVNHSNIPSLTRSVSTAPTFTSYVQPRPSQIQDDNENSFENIGDVSDGVFGPDFTQLVDNSKIAFKYNLNNNDFTNSSTIPEIVDSDISGNDTHLDINNEKRAKNMGPTERRGFSNDGNTLGSEKDSEGYKATSFTSLNSNSSPLPGPSLKRSGAKQNEYGAADSLNSRSSRLQLPHDQHSHLQTMHMITPIAEGMDYDQNTGKWVYSDDNLNLNLNAMGNLSLELNPSNKKSTSESIIPPVSQSTEMQNFSQNTTADELANMTTIRHMNISYTQTKRNVIDTLNGIIKPKTDWETIIQIDISGHKLDSVAGLSRVLPSLRDVNLEDNDLSDLHGLNSSLTKLDISRNHLDDKTAIFDELLPSLEFLKVDSNHLGSMRCFELFKGLKHLSLSGNIIRSLVSLQSVEYLNVSNNELSGELDFRGLSFPNLTNLILDGNRITKISNMKLHKLRILSLTQNTDLVSIDKSNDLTGLKRLNLMGCYRMCDLNVDIFPTLKTLCIEGTINLHGELKSLEGLFVQDGPEWFNIKNPSCVNINLRHLVMPRCGLSSVQDIKNIHRFFPNLVILDLENNKINGTIGDLYSTLKAFKKIENIQLGGNVIKEQFRADAKRLRLFDSLVYSLTHRS</sequence>
<dbReference type="AlphaFoldDB" id="A0A9P8PHQ6"/>
<dbReference type="PANTHER" id="PTHR47566">
    <property type="match status" value="1"/>
</dbReference>
<feature type="region of interest" description="Disordered" evidence="3">
    <location>
        <begin position="175"/>
        <end position="247"/>
    </location>
</feature>
<dbReference type="SUPFAM" id="SSF52058">
    <property type="entry name" value="L domain-like"/>
    <property type="match status" value="1"/>
</dbReference>
<keyword evidence="5" id="KW-1185">Reference proteome</keyword>
<keyword evidence="2" id="KW-0677">Repeat</keyword>
<evidence type="ECO:0000256" key="2">
    <source>
        <dbReference type="ARBA" id="ARBA00022737"/>
    </source>
</evidence>
<organism evidence="4 5">
    <name type="scientific">Wickerhamomyces pijperi</name>
    <name type="common">Yeast</name>
    <name type="synonym">Pichia pijperi</name>
    <dbReference type="NCBI Taxonomy" id="599730"/>
    <lineage>
        <taxon>Eukaryota</taxon>
        <taxon>Fungi</taxon>
        <taxon>Dikarya</taxon>
        <taxon>Ascomycota</taxon>
        <taxon>Saccharomycotina</taxon>
        <taxon>Saccharomycetes</taxon>
        <taxon>Phaffomycetales</taxon>
        <taxon>Wickerhamomycetaceae</taxon>
        <taxon>Wickerhamomyces</taxon>
    </lineage>
</organism>
<dbReference type="Proteomes" id="UP000774326">
    <property type="component" value="Unassembled WGS sequence"/>
</dbReference>
<dbReference type="GO" id="GO:0035591">
    <property type="term" value="F:signaling adaptor activity"/>
    <property type="evidence" value="ECO:0007669"/>
    <property type="project" value="TreeGrafter"/>
</dbReference>
<evidence type="ECO:0000256" key="3">
    <source>
        <dbReference type="SAM" id="MobiDB-lite"/>
    </source>
</evidence>
<protein>
    <submittedName>
        <fullName evidence="4">Uncharacterized protein</fullName>
    </submittedName>
</protein>
<evidence type="ECO:0000256" key="1">
    <source>
        <dbReference type="ARBA" id="ARBA00022614"/>
    </source>
</evidence>
<keyword evidence="1" id="KW-0433">Leucine-rich repeat</keyword>
<dbReference type="InterPro" id="IPR001611">
    <property type="entry name" value="Leu-rich_rpt"/>
</dbReference>
<proteinExistence type="predicted"/>
<feature type="compositionally biased region" description="Low complexity" evidence="3">
    <location>
        <begin position="225"/>
        <end position="238"/>
    </location>
</feature>
<dbReference type="PROSITE" id="PS51450">
    <property type="entry name" value="LRR"/>
    <property type="match status" value="3"/>
</dbReference>
<feature type="compositionally biased region" description="Basic and acidic residues" evidence="3">
    <location>
        <begin position="181"/>
        <end position="202"/>
    </location>
</feature>
<reference evidence="4" key="2">
    <citation type="submission" date="2021-01" db="EMBL/GenBank/DDBJ databases">
        <authorList>
            <person name="Schikora-Tamarit M.A."/>
        </authorList>
    </citation>
    <scope>NUCLEOTIDE SEQUENCE</scope>
    <source>
        <strain evidence="4">CBS2887</strain>
    </source>
</reference>
<accession>A0A9P8PHQ6</accession>
<evidence type="ECO:0000313" key="4">
    <source>
        <dbReference type="EMBL" id="KAH3672206.1"/>
    </source>
</evidence>
<dbReference type="InterPro" id="IPR052574">
    <property type="entry name" value="CDIRP"/>
</dbReference>
<dbReference type="SMART" id="SM00365">
    <property type="entry name" value="LRR_SD22"/>
    <property type="match status" value="3"/>
</dbReference>
<comment type="caution">
    <text evidence="4">The sequence shown here is derived from an EMBL/GenBank/DDBJ whole genome shotgun (WGS) entry which is preliminary data.</text>
</comment>
<gene>
    <name evidence="4" type="ORF">WICPIJ_010097</name>
</gene>
<feature type="region of interest" description="Disordered" evidence="3">
    <location>
        <begin position="16"/>
        <end position="42"/>
    </location>
</feature>
<dbReference type="EMBL" id="JAEUBG010005838">
    <property type="protein sequence ID" value="KAH3672206.1"/>
    <property type="molecule type" value="Genomic_DNA"/>
</dbReference>
<dbReference type="Gene3D" id="3.80.10.10">
    <property type="entry name" value="Ribonuclease Inhibitor"/>
    <property type="match status" value="3"/>
</dbReference>
<reference evidence="4" key="1">
    <citation type="journal article" date="2021" name="Open Biol.">
        <title>Shared evolutionary footprints suggest mitochondrial oxidative damage underlies multiple complex I losses in fungi.</title>
        <authorList>
            <person name="Schikora-Tamarit M.A."/>
            <person name="Marcet-Houben M."/>
            <person name="Nosek J."/>
            <person name="Gabaldon T."/>
        </authorList>
    </citation>
    <scope>NUCLEOTIDE SEQUENCE</scope>
    <source>
        <strain evidence="4">CBS2887</strain>
    </source>
</reference>
<evidence type="ECO:0000313" key="5">
    <source>
        <dbReference type="Proteomes" id="UP000774326"/>
    </source>
</evidence>
<dbReference type="InterPro" id="IPR032675">
    <property type="entry name" value="LRR_dom_sf"/>
</dbReference>
<name>A0A9P8PHQ6_WICPI</name>
<dbReference type="OrthoDB" id="3980749at2759"/>